<proteinExistence type="predicted"/>
<gene>
    <name evidence="1" type="ORF">ADIWIN_3407</name>
</gene>
<name>S7VKT1_9FLAO</name>
<organism evidence="1 2">
    <name type="scientific">Winogradskyella psychrotolerans RS-3</name>
    <dbReference type="NCBI Taxonomy" id="641526"/>
    <lineage>
        <taxon>Bacteria</taxon>
        <taxon>Pseudomonadati</taxon>
        <taxon>Bacteroidota</taxon>
        <taxon>Flavobacteriia</taxon>
        <taxon>Flavobacteriales</taxon>
        <taxon>Flavobacteriaceae</taxon>
        <taxon>Winogradskyella</taxon>
    </lineage>
</organism>
<dbReference type="AlphaFoldDB" id="S7VKT1"/>
<dbReference type="PATRIC" id="fig|641526.4.peg.3377"/>
<evidence type="ECO:0000313" key="1">
    <source>
        <dbReference type="EMBL" id="EPR70760.1"/>
    </source>
</evidence>
<protein>
    <submittedName>
        <fullName evidence="1">Potassium uptake protein TrkH</fullName>
    </submittedName>
</protein>
<dbReference type="EMBL" id="ATMR01000176">
    <property type="protein sequence ID" value="EPR70760.1"/>
    <property type="molecule type" value="Genomic_DNA"/>
</dbReference>
<accession>S7VKT1</accession>
<evidence type="ECO:0000313" key="2">
    <source>
        <dbReference type="Proteomes" id="UP000014962"/>
    </source>
</evidence>
<reference evidence="1 2" key="1">
    <citation type="journal article" date="2013" name="Genome Announc.">
        <title>Draft Genome Sequence of Winogradskyella psychrotolerans RS-3T, Isolated from the Marine Transect of Kongsfjorden, Ny-Alesund, Svalbard, Arctic Ocean.</title>
        <authorList>
            <person name="Kumar Pinnaka A."/>
            <person name="Ara S."/>
            <person name="Singh A."/>
            <person name="Shivaji S."/>
        </authorList>
    </citation>
    <scope>NUCLEOTIDE SEQUENCE [LARGE SCALE GENOMIC DNA]</scope>
    <source>
        <strain evidence="1 2">RS-3</strain>
    </source>
</reference>
<dbReference type="Proteomes" id="UP000014962">
    <property type="component" value="Unassembled WGS sequence"/>
</dbReference>
<keyword evidence="2" id="KW-1185">Reference proteome</keyword>
<sequence length="38" mass="4425">MSDGCWLLVVGCWLLVVGCWDTNTNLFYNRGKLQNKYN</sequence>
<comment type="caution">
    <text evidence="1">The sequence shown here is derived from an EMBL/GenBank/DDBJ whole genome shotgun (WGS) entry which is preliminary data.</text>
</comment>